<accession>A0ABQ3ZZE9</accession>
<name>A0ABQ3ZZE9_9ACTN</name>
<dbReference type="EMBL" id="BOMN01000101">
    <property type="protein sequence ID" value="GIE23968.1"/>
    <property type="molecule type" value="Genomic_DNA"/>
</dbReference>
<evidence type="ECO:0000313" key="2">
    <source>
        <dbReference type="Proteomes" id="UP000603200"/>
    </source>
</evidence>
<keyword evidence="2" id="KW-1185">Reference proteome</keyword>
<comment type="caution">
    <text evidence="1">The sequence shown here is derived from an EMBL/GenBank/DDBJ whole genome shotgun (WGS) entry which is preliminary data.</text>
</comment>
<protein>
    <submittedName>
        <fullName evidence="1">Uncharacterized protein</fullName>
    </submittedName>
</protein>
<reference evidence="1 2" key="1">
    <citation type="submission" date="2021-01" db="EMBL/GenBank/DDBJ databases">
        <title>Whole genome shotgun sequence of Actinoplanes humidus NBRC 14915.</title>
        <authorList>
            <person name="Komaki H."/>
            <person name="Tamura T."/>
        </authorList>
    </citation>
    <scope>NUCLEOTIDE SEQUENCE [LARGE SCALE GENOMIC DNA]</scope>
    <source>
        <strain evidence="1 2">NBRC 14915</strain>
    </source>
</reference>
<gene>
    <name evidence="1" type="ORF">Ahu01nite_070700</name>
</gene>
<organism evidence="1 2">
    <name type="scientific">Winogradskya humida</name>
    <dbReference type="NCBI Taxonomy" id="113566"/>
    <lineage>
        <taxon>Bacteria</taxon>
        <taxon>Bacillati</taxon>
        <taxon>Actinomycetota</taxon>
        <taxon>Actinomycetes</taxon>
        <taxon>Micromonosporales</taxon>
        <taxon>Micromonosporaceae</taxon>
        <taxon>Winogradskya</taxon>
    </lineage>
</organism>
<evidence type="ECO:0000313" key="1">
    <source>
        <dbReference type="EMBL" id="GIE23968.1"/>
    </source>
</evidence>
<dbReference type="Proteomes" id="UP000603200">
    <property type="component" value="Unassembled WGS sequence"/>
</dbReference>
<proteinExistence type="predicted"/>
<sequence>MPGEAADAYRWAGMNWAGRQAGRQAGKKASKKASGVGWGEQGWGGWEVGLSALGVNALLSR</sequence>